<dbReference type="PANTHER" id="PTHR24177:SF103">
    <property type="entry name" value="PGG DOMAIN-CONTAINING PROTEIN"/>
    <property type="match status" value="1"/>
</dbReference>
<keyword evidence="3" id="KW-1185">Reference proteome</keyword>
<evidence type="ECO:0000313" key="3">
    <source>
        <dbReference type="Proteomes" id="UP000237347"/>
    </source>
</evidence>
<comment type="caution">
    <text evidence="2">The sequence shown here is derived from an EMBL/GenBank/DDBJ whole genome shotgun (WGS) entry which is preliminary data.</text>
</comment>
<evidence type="ECO:0000313" key="2">
    <source>
        <dbReference type="EMBL" id="KAK7843980.1"/>
    </source>
</evidence>
<dbReference type="Pfam" id="PF13962">
    <property type="entry name" value="PGG"/>
    <property type="match status" value="1"/>
</dbReference>
<dbReference type="InterPro" id="IPR026961">
    <property type="entry name" value="PGG_dom"/>
</dbReference>
<sequence>MESSSEEEEELEVEISTFVIGKCYLYTSCAHVFSTPFVRTVDFELMFYFDKSGSDELKKIKEKHVLSLRLLKRTIKALPINYYILEKGQNPGRIPFLKEPTVDEVIDMDIGSSSKDKFPMAIHDDTDEGKNIALLVVDNRQPQIHQLLLKRELLTETMLQKLDKDGNNALHLAAKLWISSSSKEDELKKKETSILAEARNGITEIVEEILKYSMSIHDETDERKNIALLAVENRQPTIYQLLLKRGLLTETMLQKLDKDGNNALHLAAKLGINKPWLIPGAALQMQWEIKCLPRLVAALIATVAFATSTAIPGGIKEGSGSPYLETYPAFDVFDVTSLVALYFSVTALDKLKNKALPVYAVTCLPITLYFDLVRTYFRKVPRSSHK</sequence>
<dbReference type="Gene3D" id="1.25.40.20">
    <property type="entry name" value="Ankyrin repeat-containing domain"/>
    <property type="match status" value="1"/>
</dbReference>
<dbReference type="InterPro" id="IPR036770">
    <property type="entry name" value="Ankyrin_rpt-contain_sf"/>
</dbReference>
<feature type="non-terminal residue" evidence="2">
    <location>
        <position position="386"/>
    </location>
</feature>
<accession>A0AAW0KWV2</accession>
<protein>
    <recommendedName>
        <fullName evidence="1">PGG domain-containing protein</fullName>
    </recommendedName>
</protein>
<proteinExistence type="predicted"/>
<organism evidence="2 3">
    <name type="scientific">Quercus suber</name>
    <name type="common">Cork oak</name>
    <dbReference type="NCBI Taxonomy" id="58331"/>
    <lineage>
        <taxon>Eukaryota</taxon>
        <taxon>Viridiplantae</taxon>
        <taxon>Streptophyta</taxon>
        <taxon>Embryophyta</taxon>
        <taxon>Tracheophyta</taxon>
        <taxon>Spermatophyta</taxon>
        <taxon>Magnoliopsida</taxon>
        <taxon>eudicotyledons</taxon>
        <taxon>Gunneridae</taxon>
        <taxon>Pentapetalae</taxon>
        <taxon>rosids</taxon>
        <taxon>fabids</taxon>
        <taxon>Fagales</taxon>
        <taxon>Fagaceae</taxon>
        <taxon>Quercus</taxon>
    </lineage>
</organism>
<evidence type="ECO:0000259" key="1">
    <source>
        <dbReference type="Pfam" id="PF13962"/>
    </source>
</evidence>
<dbReference type="Proteomes" id="UP000237347">
    <property type="component" value="Unassembled WGS sequence"/>
</dbReference>
<dbReference type="EMBL" id="PKMF04000193">
    <property type="protein sequence ID" value="KAK7843980.1"/>
    <property type="molecule type" value="Genomic_DNA"/>
</dbReference>
<gene>
    <name evidence="2" type="ORF">CFP56_011694</name>
</gene>
<feature type="domain" description="PGG" evidence="1">
    <location>
        <begin position="295"/>
        <end position="348"/>
    </location>
</feature>
<dbReference type="AlphaFoldDB" id="A0AAW0KWV2"/>
<dbReference type="GO" id="GO:0016020">
    <property type="term" value="C:membrane"/>
    <property type="evidence" value="ECO:0007669"/>
    <property type="project" value="TreeGrafter"/>
</dbReference>
<name>A0AAW0KWV2_QUESU</name>
<dbReference type="PANTHER" id="PTHR24177">
    <property type="entry name" value="CASKIN"/>
    <property type="match status" value="1"/>
</dbReference>
<dbReference type="SUPFAM" id="SSF48403">
    <property type="entry name" value="Ankyrin repeat"/>
    <property type="match status" value="1"/>
</dbReference>
<reference evidence="2 3" key="1">
    <citation type="journal article" date="2018" name="Sci. Data">
        <title>The draft genome sequence of cork oak.</title>
        <authorList>
            <person name="Ramos A.M."/>
            <person name="Usie A."/>
            <person name="Barbosa P."/>
            <person name="Barros P.M."/>
            <person name="Capote T."/>
            <person name="Chaves I."/>
            <person name="Simoes F."/>
            <person name="Abreu I."/>
            <person name="Carrasquinho I."/>
            <person name="Faro C."/>
            <person name="Guimaraes J.B."/>
            <person name="Mendonca D."/>
            <person name="Nobrega F."/>
            <person name="Rodrigues L."/>
            <person name="Saibo N.J.M."/>
            <person name="Varela M.C."/>
            <person name="Egas C."/>
            <person name="Matos J."/>
            <person name="Miguel C.M."/>
            <person name="Oliveira M.M."/>
            <person name="Ricardo C.P."/>
            <person name="Goncalves S."/>
        </authorList>
    </citation>
    <scope>NUCLEOTIDE SEQUENCE [LARGE SCALE GENOMIC DNA]</scope>
    <source>
        <strain evidence="3">cv. HL8</strain>
    </source>
</reference>